<dbReference type="AlphaFoldDB" id="A0AAU1UGV3"/>
<name>A0AAU1UGV3_9ACTN</name>
<evidence type="ECO:0008006" key="2">
    <source>
        <dbReference type="Google" id="ProtNLM"/>
    </source>
</evidence>
<accession>A0AAU1UGV3</accession>
<evidence type="ECO:0000313" key="1">
    <source>
        <dbReference type="EMBL" id="WTS16868.1"/>
    </source>
</evidence>
<organism evidence="1">
    <name type="scientific">Streptomyces sp. NBC_00119</name>
    <dbReference type="NCBI Taxonomy" id="2975659"/>
    <lineage>
        <taxon>Bacteria</taxon>
        <taxon>Bacillati</taxon>
        <taxon>Actinomycetota</taxon>
        <taxon>Actinomycetes</taxon>
        <taxon>Kitasatosporales</taxon>
        <taxon>Streptomycetaceae</taxon>
        <taxon>Streptomyces</taxon>
    </lineage>
</organism>
<proteinExistence type="predicted"/>
<gene>
    <name evidence="1" type="ORF">OHU69_40910</name>
</gene>
<dbReference type="EMBL" id="CP108195">
    <property type="protein sequence ID" value="WTS16868.1"/>
    <property type="molecule type" value="Genomic_DNA"/>
</dbReference>
<protein>
    <recommendedName>
        <fullName evidence="2">Phosphatidic acid phosphatase type 2/haloperoxidase domain-containing protein</fullName>
    </recommendedName>
</protein>
<reference evidence="1" key="1">
    <citation type="submission" date="2022-10" db="EMBL/GenBank/DDBJ databases">
        <title>The complete genomes of actinobacterial strains from the NBC collection.</title>
        <authorList>
            <person name="Joergensen T.S."/>
            <person name="Alvarez Arevalo M."/>
            <person name="Sterndorff E.B."/>
            <person name="Faurdal D."/>
            <person name="Vuksanovic O."/>
            <person name="Mourched A.-S."/>
            <person name="Charusanti P."/>
            <person name="Shaw S."/>
            <person name="Blin K."/>
            <person name="Weber T."/>
        </authorList>
    </citation>
    <scope>NUCLEOTIDE SEQUENCE</scope>
    <source>
        <strain evidence="1">NBC_00119</strain>
    </source>
</reference>
<sequence>MPSGHTTTSMVVALLLTTLALTGWSVAMPQLRRMVLGPDVGMDELRREVARTLASFPK</sequence>